<evidence type="ECO:0000313" key="4">
    <source>
        <dbReference type="Proteomes" id="UP000321798"/>
    </source>
</evidence>
<dbReference type="PANTHER" id="PTHR10291">
    <property type="entry name" value="DEHYDRODOLICHYL DIPHOSPHATE SYNTHASE FAMILY MEMBER"/>
    <property type="match status" value="1"/>
</dbReference>
<keyword evidence="1" id="KW-0808">Transferase</keyword>
<comment type="similarity">
    <text evidence="2">Belongs to the UPP synthase family. Z-FPP synthase subfamily.</text>
</comment>
<dbReference type="EMBL" id="BKAL01000004">
    <property type="protein sequence ID" value="GEP68814.1"/>
    <property type="molecule type" value="Genomic_DNA"/>
</dbReference>
<dbReference type="Proteomes" id="UP000321798">
    <property type="component" value="Unassembled WGS sequence"/>
</dbReference>
<protein>
    <submittedName>
        <fullName evidence="3">Uncharacterized protein</fullName>
    </submittedName>
</protein>
<keyword evidence="4" id="KW-1185">Reference proteome</keyword>
<reference evidence="3 4" key="1">
    <citation type="submission" date="2019-07" db="EMBL/GenBank/DDBJ databases">
        <title>Whole genome shotgun sequence of Cellulomonas soli NBRC 109434.</title>
        <authorList>
            <person name="Hosoyama A."/>
            <person name="Uohara A."/>
            <person name="Ohji S."/>
            <person name="Ichikawa N."/>
        </authorList>
    </citation>
    <scope>NUCLEOTIDE SEQUENCE [LARGE SCALE GENOMIC DNA]</scope>
    <source>
        <strain evidence="3 4">NBRC 109434</strain>
    </source>
</reference>
<dbReference type="SUPFAM" id="SSF64005">
    <property type="entry name" value="Undecaprenyl diphosphate synthase"/>
    <property type="match status" value="1"/>
</dbReference>
<evidence type="ECO:0000313" key="3">
    <source>
        <dbReference type="EMBL" id="GEP68814.1"/>
    </source>
</evidence>
<accession>A0A512PC82</accession>
<sequence length="119" mass="13483">MPEPDLHPWYRALIDRPARWALGRQLRDLPRPHHLGLIMDGNRRWARAHGSDDPRVGHSAGAEHLETVLGWCDRTGVERVSVYVMSVDNLTKRDGGEVDHLLHLLETTIPGYLSRPGGR</sequence>
<dbReference type="GO" id="GO:0016094">
    <property type="term" value="P:polyprenol biosynthetic process"/>
    <property type="evidence" value="ECO:0007669"/>
    <property type="project" value="TreeGrafter"/>
</dbReference>
<dbReference type="Gene3D" id="3.40.1180.10">
    <property type="entry name" value="Decaprenyl diphosphate synthase-like"/>
    <property type="match status" value="1"/>
</dbReference>
<comment type="caution">
    <text evidence="3">The sequence shown here is derived from an EMBL/GenBank/DDBJ whole genome shotgun (WGS) entry which is preliminary data.</text>
</comment>
<gene>
    <name evidence="3" type="ORF">CSO01_15290</name>
</gene>
<organism evidence="3 4">
    <name type="scientific">Cellulomonas soli</name>
    <dbReference type="NCBI Taxonomy" id="931535"/>
    <lineage>
        <taxon>Bacteria</taxon>
        <taxon>Bacillati</taxon>
        <taxon>Actinomycetota</taxon>
        <taxon>Actinomycetes</taxon>
        <taxon>Micrococcales</taxon>
        <taxon>Cellulomonadaceae</taxon>
        <taxon>Cellulomonas</taxon>
    </lineage>
</organism>
<dbReference type="InterPro" id="IPR001441">
    <property type="entry name" value="UPP_synth-like"/>
</dbReference>
<dbReference type="Pfam" id="PF01255">
    <property type="entry name" value="Prenyltransf"/>
    <property type="match status" value="1"/>
</dbReference>
<dbReference type="GO" id="GO:0045547">
    <property type="term" value="F:ditrans,polycis-polyprenyl diphosphate synthase [(2E,6E)-farnesyl diphosphate specific] activity"/>
    <property type="evidence" value="ECO:0007669"/>
    <property type="project" value="TreeGrafter"/>
</dbReference>
<name>A0A512PC82_9CELL</name>
<evidence type="ECO:0000256" key="1">
    <source>
        <dbReference type="ARBA" id="ARBA00022679"/>
    </source>
</evidence>
<dbReference type="InterPro" id="IPR036424">
    <property type="entry name" value="UPP_synth-like_sf"/>
</dbReference>
<evidence type="ECO:0000256" key="2">
    <source>
        <dbReference type="ARBA" id="ARBA00038453"/>
    </source>
</evidence>
<proteinExistence type="inferred from homology"/>
<dbReference type="AlphaFoldDB" id="A0A512PC82"/>
<dbReference type="PANTHER" id="PTHR10291:SF43">
    <property type="entry name" value="DEHYDRODOLICHYL DIPHOSPHATE SYNTHASE COMPLEX SUBUNIT DHDDS"/>
    <property type="match status" value="1"/>
</dbReference>